<accession>D1YWQ7</accession>
<sequence length="480" mass="54829">MDLKKELSDIKEILKLNPRGMTVTEIAQAVKMNRHSAAKYLDMLVIAGHIDMKTFGSSKVFYPSRRIPMSAILNFSSDFIIVLDDDMSVINVNDRFLEFEHIQKQDILNRSIINSSFPMAFNPSIIPHIKMALKGTESYIEAAIQKNGDLHYFNVRFIPTVFDDTAHGVTMIFEDITARKEAEAALKDSEERFRIIFENVGVGIAYLSNRSMFIRQNRRFSEILGYSQEDLQNKSYLDITHPEDRNASNDNVEQLRAGTMNHFSMEKRYIKADGGLVWGRVTCSPIRGPDGSVKFFVAVVEDITSRKVAEDALRRARDELESRVQERTMELKKANDALMTEIERSKRMEAQSMQAFNLMHDVLEKAPFGVYIVNDHGTVDYVNPAMLKISGVDERAFKELNFFTLPTYIAIGLDKMIKSALDGRHFYLGPVEYTSHVGKKNSVRNFIGIPMEEAGNKKALVFVEDFSKYRLLEEALLNKR</sequence>
<feature type="domain" description="PAS" evidence="7">
    <location>
        <begin position="355"/>
        <end position="391"/>
    </location>
</feature>
<evidence type="ECO:0000256" key="5">
    <source>
        <dbReference type="ARBA" id="ARBA00022777"/>
    </source>
</evidence>
<feature type="domain" description="PAC" evidence="8">
    <location>
        <begin position="263"/>
        <end position="315"/>
    </location>
</feature>
<keyword evidence="4" id="KW-0808">Transferase</keyword>
<dbReference type="eggNOG" id="arCOG06918">
    <property type="taxonomic scope" value="Archaea"/>
</dbReference>
<organism evidence="9 10">
    <name type="scientific">Methanocella paludicola (strain DSM 17711 / JCM 13418 / NBRC 101707 / SANAE)</name>
    <dbReference type="NCBI Taxonomy" id="304371"/>
    <lineage>
        <taxon>Archaea</taxon>
        <taxon>Methanobacteriati</taxon>
        <taxon>Methanobacteriota</taxon>
        <taxon>Stenosarchaea group</taxon>
        <taxon>Methanomicrobia</taxon>
        <taxon>Methanocellales</taxon>
        <taxon>Methanocellaceae</taxon>
        <taxon>Methanocella</taxon>
    </lineage>
</organism>
<dbReference type="SMART" id="SM00091">
    <property type="entry name" value="PAS"/>
    <property type="match status" value="3"/>
</dbReference>
<dbReference type="RefSeq" id="WP_012899558.1">
    <property type="nucleotide sequence ID" value="NC_013665.1"/>
</dbReference>
<dbReference type="InterPro" id="IPR001610">
    <property type="entry name" value="PAC"/>
</dbReference>
<dbReference type="Gene3D" id="3.30.450.20">
    <property type="entry name" value="PAS domain"/>
    <property type="match status" value="3"/>
</dbReference>
<dbReference type="InParanoid" id="D1YWQ7"/>
<feature type="domain" description="PAS" evidence="7">
    <location>
        <begin position="189"/>
        <end position="259"/>
    </location>
</feature>
<dbReference type="PANTHER" id="PTHR43304:SF1">
    <property type="entry name" value="PAC DOMAIN-CONTAINING PROTEIN"/>
    <property type="match status" value="1"/>
</dbReference>
<dbReference type="SUPFAM" id="SSF55785">
    <property type="entry name" value="PYP-like sensor domain (PAS domain)"/>
    <property type="match status" value="3"/>
</dbReference>
<comment type="catalytic activity">
    <reaction evidence="1">
        <text>ATP + protein L-histidine = ADP + protein N-phospho-L-histidine.</text>
        <dbReference type="EC" id="2.7.13.3"/>
    </reaction>
</comment>
<dbReference type="Pfam" id="PF13188">
    <property type="entry name" value="PAS_8"/>
    <property type="match status" value="1"/>
</dbReference>
<feature type="coiled-coil region" evidence="6">
    <location>
        <begin position="306"/>
        <end position="351"/>
    </location>
</feature>
<evidence type="ECO:0000256" key="6">
    <source>
        <dbReference type="SAM" id="Coils"/>
    </source>
</evidence>
<dbReference type="AlphaFoldDB" id="D1YWQ7"/>
<dbReference type="GeneID" id="8683127"/>
<keyword evidence="6" id="KW-0175">Coiled coil</keyword>
<dbReference type="PROSITE" id="PS50112">
    <property type="entry name" value="PAS"/>
    <property type="match status" value="2"/>
</dbReference>
<dbReference type="GO" id="GO:0004673">
    <property type="term" value="F:protein histidine kinase activity"/>
    <property type="evidence" value="ECO:0007669"/>
    <property type="project" value="UniProtKB-EC"/>
</dbReference>
<dbReference type="InterPro" id="IPR000700">
    <property type="entry name" value="PAS-assoc_C"/>
</dbReference>
<keyword evidence="5" id="KW-0418">Kinase</keyword>
<dbReference type="EMBL" id="AP011532">
    <property type="protein sequence ID" value="BAI60879.1"/>
    <property type="molecule type" value="Genomic_DNA"/>
</dbReference>
<dbReference type="InterPro" id="IPR052162">
    <property type="entry name" value="Sensor_kinase/Photoreceptor"/>
</dbReference>
<evidence type="ECO:0000259" key="7">
    <source>
        <dbReference type="PROSITE" id="PS50112"/>
    </source>
</evidence>
<evidence type="ECO:0000259" key="8">
    <source>
        <dbReference type="PROSITE" id="PS50113"/>
    </source>
</evidence>
<gene>
    <name evidence="9" type="ordered locus">MCP_0807</name>
</gene>
<evidence type="ECO:0000313" key="9">
    <source>
        <dbReference type="EMBL" id="BAI60879.1"/>
    </source>
</evidence>
<keyword evidence="3" id="KW-0597">Phosphoprotein</keyword>
<keyword evidence="10" id="KW-1185">Reference proteome</keyword>
<protein>
    <recommendedName>
        <fullName evidence="2">histidine kinase</fullName>
        <ecNumber evidence="2">2.7.13.3</ecNumber>
    </recommendedName>
</protein>
<evidence type="ECO:0000256" key="1">
    <source>
        <dbReference type="ARBA" id="ARBA00000085"/>
    </source>
</evidence>
<dbReference type="InterPro" id="IPR013655">
    <property type="entry name" value="PAS_fold_3"/>
</dbReference>
<reference evidence="9 10" key="2">
    <citation type="journal article" date="2008" name="Int. J. Syst. Evol. Microbiol.">
        <title>Methanocella paludicola gen. nov., sp. nov., a methane-producing archaeon, the first isolate of the lineage 'Rice Cluster I', and proposal of the new archaeal order Methanocellales ord. nov.</title>
        <authorList>
            <person name="Sakai S."/>
            <person name="Imachi H."/>
            <person name="Hanada S."/>
            <person name="Ohashi A."/>
            <person name="Harada H."/>
            <person name="Kamagata Y."/>
        </authorList>
    </citation>
    <scope>NUCLEOTIDE SEQUENCE [LARGE SCALE GENOMIC DNA]</scope>
    <source>
        <strain evidence="10">DSM 17711 / JCM 13418 / NBRC 101707 / SANAE</strain>
    </source>
</reference>
<evidence type="ECO:0000256" key="4">
    <source>
        <dbReference type="ARBA" id="ARBA00022679"/>
    </source>
</evidence>
<dbReference type="KEGG" id="mpd:MCP_0807"/>
<dbReference type="InterPro" id="IPR013656">
    <property type="entry name" value="PAS_4"/>
</dbReference>
<proteinExistence type="predicted"/>
<dbReference type="OrthoDB" id="110779at2157"/>
<dbReference type="Pfam" id="PF08448">
    <property type="entry name" value="PAS_4"/>
    <property type="match status" value="1"/>
</dbReference>
<dbReference type="PROSITE" id="PS50113">
    <property type="entry name" value="PAC"/>
    <property type="match status" value="1"/>
</dbReference>
<evidence type="ECO:0000256" key="3">
    <source>
        <dbReference type="ARBA" id="ARBA00022553"/>
    </source>
</evidence>
<dbReference type="EC" id="2.7.13.3" evidence="2"/>
<reference evidence="10" key="3">
    <citation type="journal article" date="2011" name="PLoS ONE">
        <title>Genome sequence of a mesophilic hydrogenotrophic methanogen Methanocella paludicola, the first cultivated representative of the order Methanocellales.</title>
        <authorList>
            <person name="Sakai S."/>
            <person name="Takaki Y."/>
            <person name="Shimamura S."/>
            <person name="Sekine M."/>
            <person name="Tajima T."/>
            <person name="Kosugi H."/>
            <person name="Ichikawa N."/>
            <person name="Tasumi E."/>
            <person name="Hiraki A.T."/>
            <person name="Shimizu A."/>
            <person name="Kato Y."/>
            <person name="Nishiko R."/>
            <person name="Mori K."/>
            <person name="Fujita N."/>
            <person name="Imachi H."/>
            <person name="Takai K."/>
        </authorList>
    </citation>
    <scope>NUCLEOTIDE SEQUENCE [LARGE SCALE GENOMIC DNA]</scope>
    <source>
        <strain evidence="10">DSM 17711 / JCM 13418 / NBRC 101707 / SANAE</strain>
    </source>
</reference>
<dbReference type="eggNOG" id="arCOG02329">
    <property type="taxonomic scope" value="Archaea"/>
</dbReference>
<dbReference type="NCBIfam" id="TIGR00229">
    <property type="entry name" value="sensory_box"/>
    <property type="match status" value="2"/>
</dbReference>
<dbReference type="STRING" id="304371.MCP_0807"/>
<evidence type="ECO:0000313" key="10">
    <source>
        <dbReference type="Proteomes" id="UP000001882"/>
    </source>
</evidence>
<dbReference type="InterPro" id="IPR035965">
    <property type="entry name" value="PAS-like_dom_sf"/>
</dbReference>
<reference evidence="9 10" key="1">
    <citation type="journal article" date="2007" name="Appl. Environ. Microbiol.">
        <title>Isolation of key methanogens for global methane emission from rice paddy fields: a novel isolate affiliated with the clone cluster rice cluster I.</title>
        <authorList>
            <person name="Sakai S."/>
            <person name="Imachi H."/>
            <person name="Sekiguchi Y."/>
            <person name="Ohashi A."/>
            <person name="Harada H."/>
            <person name="Kamagata Y."/>
        </authorList>
    </citation>
    <scope>NUCLEOTIDE SEQUENCE [LARGE SCALE GENOMIC DNA]</scope>
    <source>
        <strain evidence="10">DSM 17711 / JCM 13418 / NBRC 101707 / SANAE</strain>
    </source>
</reference>
<dbReference type="Proteomes" id="UP000001882">
    <property type="component" value="Chromosome"/>
</dbReference>
<evidence type="ECO:0000256" key="2">
    <source>
        <dbReference type="ARBA" id="ARBA00012438"/>
    </source>
</evidence>
<dbReference type="PANTHER" id="PTHR43304">
    <property type="entry name" value="PHYTOCHROME-LIKE PROTEIN CPH1"/>
    <property type="match status" value="1"/>
</dbReference>
<dbReference type="SMART" id="SM00086">
    <property type="entry name" value="PAC"/>
    <property type="match status" value="1"/>
</dbReference>
<dbReference type="InterPro" id="IPR000014">
    <property type="entry name" value="PAS"/>
</dbReference>
<dbReference type="CDD" id="cd00130">
    <property type="entry name" value="PAS"/>
    <property type="match status" value="1"/>
</dbReference>
<name>D1YWQ7_METPS</name>
<dbReference type="Pfam" id="PF08447">
    <property type="entry name" value="PAS_3"/>
    <property type="match status" value="1"/>
</dbReference>